<dbReference type="Pfam" id="PF03787">
    <property type="entry name" value="RAMPs"/>
    <property type="match status" value="1"/>
</dbReference>
<dbReference type="KEGG" id="mae:Maeo_1080"/>
<dbReference type="InterPro" id="IPR005510">
    <property type="entry name" value="Csm4"/>
</dbReference>
<dbReference type="OrthoDB" id="62727at2157"/>
<organism evidence="7 8">
    <name type="scientific">Methanococcus aeolicus (strain ATCC BAA-1280 / DSM 17508 / OCM 812 / Nankai-3)</name>
    <dbReference type="NCBI Taxonomy" id="419665"/>
    <lineage>
        <taxon>Archaea</taxon>
        <taxon>Methanobacteriati</taxon>
        <taxon>Methanobacteriota</taxon>
        <taxon>Methanomada group</taxon>
        <taxon>Methanococci</taxon>
        <taxon>Methanococcales</taxon>
        <taxon>Methanococcaceae</taxon>
        <taxon>Methanococcus</taxon>
    </lineage>
</organism>
<sequence length="383" mass="44433">MYNIIKLIPKENSKYHFGEGDLTESSTILHSHSLFSALVNNFVRLYGDEEFKKYAEKIKELRISSLYPAIYQFNLDNLNKIKQEILFIPKPMLKLGFDDNTTKELEEKPKDVKKIKFISLNALKDHNKKELKKITIGKEYLISDEEKKEFEYKNPENMDLFKKIIEQKVSIDRIKGTTLEDDDKGQLYSIEFIKPLRKKNKKDNKKDKTDKNNKNIINIVGFYFLIDFMGINGDLAKKINASINLIKDEGLGGKRSIGAGTFEDIIIDEFNEDLNKEYISKEKRLTLSIAVPNDEKEFESFCNYQLIKIGGYIYPSPNHMEHITKLKKNIYAIAEGSICDKEIKGKTENLRPDETIHEVILNGHAISIPVIFYEELNEEEGRL</sequence>
<dbReference type="eggNOG" id="arCOG03222">
    <property type="taxonomic scope" value="Archaea"/>
</dbReference>
<evidence type="ECO:0000256" key="2">
    <source>
        <dbReference type="ARBA" id="ARBA00016109"/>
    </source>
</evidence>
<dbReference type="Pfam" id="PF17953">
    <property type="entry name" value="Csm4_C"/>
    <property type="match status" value="1"/>
</dbReference>
<keyword evidence="3" id="KW-0694">RNA-binding</keyword>
<comment type="similarity">
    <text evidence="1">Belongs to the CRISPR-associated Csm4 family.</text>
</comment>
<dbReference type="GeneID" id="5326387"/>
<name>A6UVY5_META3</name>
<accession>A6UVY5</accession>
<evidence type="ECO:0000256" key="1">
    <source>
        <dbReference type="ARBA" id="ARBA00005772"/>
    </source>
</evidence>
<feature type="domain" description="Csm4 C-terminal" evidence="6">
    <location>
        <begin position="282"/>
        <end position="370"/>
    </location>
</feature>
<dbReference type="AlphaFoldDB" id="A6UVY5"/>
<evidence type="ECO:0000259" key="6">
    <source>
        <dbReference type="Pfam" id="PF17953"/>
    </source>
</evidence>
<keyword evidence="4" id="KW-0051">Antiviral defense</keyword>
<dbReference type="GO" id="GO:0051607">
    <property type="term" value="P:defense response to virus"/>
    <property type="evidence" value="ECO:0007669"/>
    <property type="project" value="UniProtKB-KW"/>
</dbReference>
<evidence type="ECO:0000256" key="4">
    <source>
        <dbReference type="ARBA" id="ARBA00023118"/>
    </source>
</evidence>
<dbReference type="GO" id="GO:0003723">
    <property type="term" value="F:RNA binding"/>
    <property type="evidence" value="ECO:0007669"/>
    <property type="project" value="UniProtKB-KW"/>
</dbReference>
<dbReference type="InterPro" id="IPR005537">
    <property type="entry name" value="RAMP_III_fam"/>
</dbReference>
<reference evidence="7" key="1">
    <citation type="submission" date="2007-06" db="EMBL/GenBank/DDBJ databases">
        <title>Complete sequence of Methanococcus aeolicus Nankai-3.</title>
        <authorList>
            <consortium name="US DOE Joint Genome Institute"/>
            <person name="Copeland A."/>
            <person name="Lucas S."/>
            <person name="Lapidus A."/>
            <person name="Barry K."/>
            <person name="Glavina del Rio T."/>
            <person name="Dalin E."/>
            <person name="Tice H."/>
            <person name="Pitluck S."/>
            <person name="Chain P."/>
            <person name="Malfatti S."/>
            <person name="Shin M."/>
            <person name="Vergez L."/>
            <person name="Schmutz J."/>
            <person name="Larimer F."/>
            <person name="Land M."/>
            <person name="Hauser L."/>
            <person name="Kyrpides N."/>
            <person name="Lykidis A."/>
            <person name="Sieprawska-Lupa M."/>
            <person name="Whitman W.B."/>
            <person name="Richardson P."/>
        </authorList>
    </citation>
    <scope>NUCLEOTIDE SEQUENCE [LARGE SCALE GENOMIC DNA]</scope>
    <source>
        <strain evidence="7">Nankai-3</strain>
    </source>
</reference>
<dbReference type="InterPro" id="IPR040932">
    <property type="entry name" value="Csm4_C"/>
</dbReference>
<keyword evidence="8" id="KW-1185">Reference proteome</keyword>
<dbReference type="RefSeq" id="WP_011973789.1">
    <property type="nucleotide sequence ID" value="NC_009635.1"/>
</dbReference>
<evidence type="ECO:0000313" key="7">
    <source>
        <dbReference type="EMBL" id="ABR56657.1"/>
    </source>
</evidence>
<feature type="domain" description="CRISPR type III-associated protein" evidence="5">
    <location>
        <begin position="15"/>
        <end position="263"/>
    </location>
</feature>
<evidence type="ECO:0000259" key="5">
    <source>
        <dbReference type="Pfam" id="PF03787"/>
    </source>
</evidence>
<dbReference type="STRING" id="419665.Maeo_1080"/>
<proteinExistence type="inferred from homology"/>
<dbReference type="Proteomes" id="UP000001106">
    <property type="component" value="Chromosome"/>
</dbReference>
<protein>
    <recommendedName>
        <fullName evidence="2">CRISPR system Cms protein Csm4</fullName>
    </recommendedName>
</protein>
<evidence type="ECO:0000313" key="8">
    <source>
        <dbReference type="Proteomes" id="UP000001106"/>
    </source>
</evidence>
<evidence type="ECO:0000256" key="3">
    <source>
        <dbReference type="ARBA" id="ARBA00022884"/>
    </source>
</evidence>
<dbReference type="HOGENOM" id="CLU_062371_0_0_2"/>
<gene>
    <name evidence="7" type="ordered locus">Maeo_1080</name>
</gene>
<dbReference type="NCBIfam" id="TIGR01903">
    <property type="entry name" value="cas5_csm4"/>
    <property type="match status" value="1"/>
</dbReference>
<dbReference type="EMBL" id="CP000743">
    <property type="protein sequence ID" value="ABR56657.1"/>
    <property type="molecule type" value="Genomic_DNA"/>
</dbReference>